<accession>X1AB92</accession>
<dbReference type="InterPro" id="IPR036010">
    <property type="entry name" value="2Fe-2S_ferredoxin-like_sf"/>
</dbReference>
<dbReference type="GO" id="GO:0051537">
    <property type="term" value="F:2 iron, 2 sulfur cluster binding"/>
    <property type="evidence" value="ECO:0007669"/>
    <property type="project" value="InterPro"/>
</dbReference>
<dbReference type="PANTHER" id="PTHR42949:SF3">
    <property type="entry name" value="ANAEROBIC GLYCEROL-3-PHOSPHATE DEHYDROGENASE SUBUNIT B"/>
    <property type="match status" value="1"/>
</dbReference>
<protein>
    <recommendedName>
        <fullName evidence="2">4Fe-4S ferredoxin-type domain-containing protein</fullName>
    </recommendedName>
</protein>
<dbReference type="SUPFAM" id="SSF54862">
    <property type="entry name" value="4Fe-4S ferredoxins"/>
    <property type="match status" value="1"/>
</dbReference>
<reference evidence="3" key="1">
    <citation type="journal article" date="2014" name="Front. Microbiol.">
        <title>High frequency of phylogenetically diverse reductive dehalogenase-homologous genes in deep subseafloor sedimentary metagenomes.</title>
        <authorList>
            <person name="Kawai M."/>
            <person name="Futagami T."/>
            <person name="Toyoda A."/>
            <person name="Takaki Y."/>
            <person name="Nishi S."/>
            <person name="Hori S."/>
            <person name="Arai W."/>
            <person name="Tsubouchi T."/>
            <person name="Morono Y."/>
            <person name="Uchiyama I."/>
            <person name="Ito T."/>
            <person name="Fujiyama A."/>
            <person name="Inagaki F."/>
            <person name="Takami H."/>
        </authorList>
    </citation>
    <scope>NUCLEOTIDE SEQUENCE</scope>
    <source>
        <strain evidence="3">Expedition CK06-06</strain>
    </source>
</reference>
<dbReference type="InterPro" id="IPR017896">
    <property type="entry name" value="4Fe4S_Fe-S-bd"/>
</dbReference>
<dbReference type="PROSITE" id="PS51379">
    <property type="entry name" value="4FE4S_FER_2"/>
    <property type="match status" value="1"/>
</dbReference>
<evidence type="ECO:0000313" key="3">
    <source>
        <dbReference type="EMBL" id="GAG57396.1"/>
    </source>
</evidence>
<dbReference type="SUPFAM" id="SSF54292">
    <property type="entry name" value="2Fe-2S ferredoxin-like"/>
    <property type="match status" value="1"/>
</dbReference>
<dbReference type="Gene3D" id="3.30.70.20">
    <property type="match status" value="1"/>
</dbReference>
<dbReference type="Gene3D" id="3.50.50.60">
    <property type="entry name" value="FAD/NAD(P)-binding domain"/>
    <property type="match status" value="2"/>
</dbReference>
<dbReference type="InterPro" id="IPR017900">
    <property type="entry name" value="4Fe4S_Fe_S_CS"/>
</dbReference>
<name>X1AB92_9ZZZZ</name>
<evidence type="ECO:0000256" key="1">
    <source>
        <dbReference type="ARBA" id="ARBA00023002"/>
    </source>
</evidence>
<dbReference type="Pfam" id="PF07992">
    <property type="entry name" value="Pyr_redox_2"/>
    <property type="match status" value="1"/>
</dbReference>
<proteinExistence type="predicted"/>
<dbReference type="InterPro" id="IPR042204">
    <property type="entry name" value="2Fe-2S-bd_N"/>
</dbReference>
<feature type="non-terminal residue" evidence="3">
    <location>
        <position position="542"/>
    </location>
</feature>
<dbReference type="Pfam" id="PF13510">
    <property type="entry name" value="Fer2_4"/>
    <property type="match status" value="1"/>
</dbReference>
<dbReference type="InterPro" id="IPR006058">
    <property type="entry name" value="2Fe2S_fd_BS"/>
</dbReference>
<comment type="caution">
    <text evidence="3">The sequence shown here is derived from an EMBL/GenBank/DDBJ whole genome shotgun (WGS) entry which is preliminary data.</text>
</comment>
<dbReference type="InterPro" id="IPR023753">
    <property type="entry name" value="FAD/NAD-binding_dom"/>
</dbReference>
<gene>
    <name evidence="3" type="ORF">S01H4_13816</name>
</gene>
<dbReference type="PRINTS" id="PR00368">
    <property type="entry name" value="FADPNR"/>
</dbReference>
<feature type="domain" description="4Fe-4S ferredoxin-type" evidence="2">
    <location>
        <begin position="452"/>
        <end position="480"/>
    </location>
</feature>
<dbReference type="AlphaFoldDB" id="X1AB92"/>
<evidence type="ECO:0000259" key="2">
    <source>
        <dbReference type="PROSITE" id="PS51379"/>
    </source>
</evidence>
<keyword evidence="1" id="KW-0560">Oxidoreductase</keyword>
<dbReference type="EMBL" id="BART01006077">
    <property type="protein sequence ID" value="GAG57396.1"/>
    <property type="molecule type" value="Genomic_DNA"/>
</dbReference>
<dbReference type="SUPFAM" id="SSF51905">
    <property type="entry name" value="FAD/NAD(P)-binding domain"/>
    <property type="match status" value="1"/>
</dbReference>
<sequence length="542" mass="58467">SGEMISSALFAHGIHIFGHHNKDDSPQGMFCANGQCAQCLVIADGIPVKSCITPVAEGMKVKSLDGLPELLKDDEIVKSGGNVPIVDTQVLIIGGGPAGMSAAIELGKMGVQCIICDDKQVLGGKLSLQTHNFFGSIRDCFAGTRGMDIGDNLSALVENEKTIDVWINSPVAGVFVDDLIGVVKDGRYTLIKPERTLVTTGAREKTLAFPGCDLPGVYGAGAFQTLVNRDLIKPTDKLFIVGGGNVGLIGAYHALQAGIDVIGIVEALPQCGGYKVHLDKIKRLGIPIYTAHTVLRAEGKNHLERVTISKVDNKFRPIERTEVVFEADTLLIAVGLTPVDELRKQAEKFGLKTYAAGDADIIAEASAAIISGRMAAREILLDMGFEVEVPPEWEEMIDILRSRPGPVKGLHPIPKDKEIYPVIRCAQEIPCNPCTEVCVLQSIKIKEPTIMGRPQFEGNCLGCTRCISICPGLAITLVDKRYDDTKKTARVVIPWEMPEGTIRIGEEVTTTGMEGEVIGKAKVIGKKKSKWQNRRVLVSIEV</sequence>
<dbReference type="InterPro" id="IPR036188">
    <property type="entry name" value="FAD/NAD-bd_sf"/>
</dbReference>
<organism evidence="3">
    <name type="scientific">marine sediment metagenome</name>
    <dbReference type="NCBI Taxonomy" id="412755"/>
    <lineage>
        <taxon>unclassified sequences</taxon>
        <taxon>metagenomes</taxon>
        <taxon>ecological metagenomes</taxon>
    </lineage>
</organism>
<dbReference type="InterPro" id="IPR051691">
    <property type="entry name" value="Metab_Enz_Cyan_OpOx_G3PDH"/>
</dbReference>
<feature type="non-terminal residue" evidence="3">
    <location>
        <position position="1"/>
    </location>
</feature>
<dbReference type="PRINTS" id="PR00411">
    <property type="entry name" value="PNDRDTASEI"/>
</dbReference>
<dbReference type="Gene3D" id="3.10.20.440">
    <property type="entry name" value="2Fe-2S iron-sulphur cluster binding domain, sarcosine oxidase, alpha subunit, N-terminal domain"/>
    <property type="match status" value="1"/>
</dbReference>
<dbReference type="PROSITE" id="PS00198">
    <property type="entry name" value="4FE4S_FER_1"/>
    <property type="match status" value="1"/>
</dbReference>
<dbReference type="PANTHER" id="PTHR42949">
    <property type="entry name" value="ANAEROBIC GLYCEROL-3-PHOSPHATE DEHYDROGENASE SUBUNIT B"/>
    <property type="match status" value="1"/>
</dbReference>
<dbReference type="PROSITE" id="PS00197">
    <property type="entry name" value="2FE2S_FER_1"/>
    <property type="match status" value="1"/>
</dbReference>
<dbReference type="GO" id="GO:0016491">
    <property type="term" value="F:oxidoreductase activity"/>
    <property type="evidence" value="ECO:0007669"/>
    <property type="project" value="UniProtKB-KW"/>
</dbReference>